<feature type="coiled-coil region" evidence="1">
    <location>
        <begin position="199"/>
        <end position="240"/>
    </location>
</feature>
<comment type="caution">
    <text evidence="2">The sequence shown here is derived from an EMBL/GenBank/DDBJ whole genome shotgun (WGS) entry which is preliminary data.</text>
</comment>
<reference evidence="2 3" key="1">
    <citation type="submission" date="2024-01" db="EMBL/GenBank/DDBJ databases">
        <title>Horizontal gene transfer in Aeromonas trota.</title>
        <authorList>
            <person name="Otero Olarra J.E."/>
            <person name="Perez Valdespino A."/>
        </authorList>
    </citation>
    <scope>NUCLEOTIDE SEQUENCE [LARGE SCALE GENOMIC DNA]</scope>
    <source>
        <strain evidence="2 3">9.1</strain>
    </source>
</reference>
<proteinExistence type="predicted"/>
<evidence type="ECO:0000256" key="1">
    <source>
        <dbReference type="SAM" id="Coils"/>
    </source>
</evidence>
<keyword evidence="1" id="KW-0175">Coiled coil</keyword>
<sequence length="311" mass="35031">MIEKTCKPTPSHLRDYCTIDRAARLLKCEVEDILQWGATGAINLMVNFSEWNEPVFGSVMHRCPERPEPDEAGIITVSGGMAWYSDVEPFDSGNGVAARLGGLWCVEPSFLYRSFLKHPIQHLDLFSPAKQTITSDTAEAVGFITEVDVPFPTYWVDSWTLKAMHTRIQDGISSLIDEMPLRNTYPQNQAHNQHHLLHANELVAQNAALAEQLRQARDEKASLAQQLQQAEKDIAALKANGSDFRHMTHALMLVAEVQEQYWGDTWRSGRPPKQDVIIQDLMSTHGLSQARAKNIEYVASPIDRTTSKRPR</sequence>
<organism evidence="2 3">
    <name type="scientific">Aeromonas enteropelogenes</name>
    <name type="common">Aeromonas trota</name>
    <dbReference type="NCBI Taxonomy" id="29489"/>
    <lineage>
        <taxon>Bacteria</taxon>
        <taxon>Pseudomonadati</taxon>
        <taxon>Pseudomonadota</taxon>
        <taxon>Gammaproteobacteria</taxon>
        <taxon>Aeromonadales</taxon>
        <taxon>Aeromonadaceae</taxon>
        <taxon>Aeromonas</taxon>
    </lineage>
</organism>
<accession>A0ABU9JE75</accession>
<name>A0ABU9JE75_AEREN</name>
<dbReference type="EMBL" id="JAZDDP010000005">
    <property type="protein sequence ID" value="MEL3920336.1"/>
    <property type="molecule type" value="Genomic_DNA"/>
</dbReference>
<gene>
    <name evidence="2" type="ORF">V1482_13050</name>
</gene>
<protein>
    <submittedName>
        <fullName evidence="2">Uncharacterized protein</fullName>
    </submittedName>
</protein>
<evidence type="ECO:0000313" key="3">
    <source>
        <dbReference type="Proteomes" id="UP001491613"/>
    </source>
</evidence>
<dbReference type="RefSeq" id="WP_342017748.1">
    <property type="nucleotide sequence ID" value="NZ_JAAKWU010000021.1"/>
</dbReference>
<dbReference type="Proteomes" id="UP001491613">
    <property type="component" value="Unassembled WGS sequence"/>
</dbReference>
<evidence type="ECO:0000313" key="2">
    <source>
        <dbReference type="EMBL" id="MEL3920336.1"/>
    </source>
</evidence>
<keyword evidence="3" id="KW-1185">Reference proteome</keyword>